<proteinExistence type="predicted"/>
<protein>
    <submittedName>
        <fullName evidence="1">Uncharacterized protein</fullName>
    </submittedName>
</protein>
<accession>A0A943HLQ5</accession>
<evidence type="ECO:0000313" key="1">
    <source>
        <dbReference type="EMBL" id="MBS5333425.1"/>
    </source>
</evidence>
<sequence>MQARCWFAFGDAEDHYKYCAVVMQAYPAGQFPVFAGHNYMQYQIRDPRGFAAMLDSIIQYDTMPDLPMVRREKS</sequence>
<dbReference type="AlphaFoldDB" id="A0A943HLQ5"/>
<gene>
    <name evidence="1" type="ORF">KHY36_12965</name>
</gene>
<evidence type="ECO:0000313" key="2">
    <source>
        <dbReference type="Proteomes" id="UP000759273"/>
    </source>
</evidence>
<reference evidence="1" key="1">
    <citation type="submission" date="2021-02" db="EMBL/GenBank/DDBJ databases">
        <title>Infant gut strain persistence is associated with maternal origin, phylogeny, and functional potential including surface adhesion and iron acquisition.</title>
        <authorList>
            <person name="Lou Y.C."/>
        </authorList>
    </citation>
    <scope>NUCLEOTIDE SEQUENCE</scope>
    <source>
        <strain evidence="1">L3_101_000M1_dasL3_101_000M1_concoct_87</strain>
    </source>
</reference>
<dbReference type="EMBL" id="JAGZGG010000041">
    <property type="protein sequence ID" value="MBS5333425.1"/>
    <property type="molecule type" value="Genomic_DNA"/>
</dbReference>
<dbReference type="Proteomes" id="UP000759273">
    <property type="component" value="Unassembled WGS sequence"/>
</dbReference>
<organism evidence="1 2">
    <name type="scientific">Subdoligranulum variabile</name>
    <dbReference type="NCBI Taxonomy" id="214851"/>
    <lineage>
        <taxon>Bacteria</taxon>
        <taxon>Bacillati</taxon>
        <taxon>Bacillota</taxon>
        <taxon>Clostridia</taxon>
        <taxon>Eubacteriales</taxon>
        <taxon>Oscillospiraceae</taxon>
        <taxon>Subdoligranulum</taxon>
    </lineage>
</organism>
<name>A0A943HLQ5_9FIRM</name>
<comment type="caution">
    <text evidence="1">The sequence shown here is derived from an EMBL/GenBank/DDBJ whole genome shotgun (WGS) entry which is preliminary data.</text>
</comment>